<keyword evidence="1" id="KW-0812">Transmembrane</keyword>
<comment type="caution">
    <text evidence="2">The sequence shown here is derived from an EMBL/GenBank/DDBJ whole genome shotgun (WGS) entry which is preliminary data.</text>
</comment>
<evidence type="ECO:0000313" key="2">
    <source>
        <dbReference type="EMBL" id="KGI80940.1"/>
    </source>
</evidence>
<organism evidence="2 3">
    <name type="scientific">Actinopolyspora erythraea</name>
    <dbReference type="NCBI Taxonomy" id="414996"/>
    <lineage>
        <taxon>Bacteria</taxon>
        <taxon>Bacillati</taxon>
        <taxon>Actinomycetota</taxon>
        <taxon>Actinomycetes</taxon>
        <taxon>Actinopolysporales</taxon>
        <taxon>Actinopolysporaceae</taxon>
        <taxon>Actinopolyspora</taxon>
    </lineage>
</organism>
<dbReference type="EMBL" id="JPMV01000025">
    <property type="protein sequence ID" value="KGI80940.1"/>
    <property type="molecule type" value="Genomic_DNA"/>
</dbReference>
<reference evidence="2 3" key="1">
    <citation type="journal article" date="2014" name="PLoS ONE">
        <title>Identification and Characterization of a New Erythromycin Biosynthetic Gene Cluster in Actinopolyspora erythraea YIM90600, a Novel Erythronolide-Producing Halophilic Actinomycete Isolated from Salt Field.</title>
        <authorList>
            <person name="Chen D."/>
            <person name="Feng J."/>
            <person name="Huang L."/>
            <person name="Zhang Q."/>
            <person name="Wu J."/>
            <person name="Zhu X."/>
            <person name="Duan Y."/>
            <person name="Xu Z."/>
        </authorList>
    </citation>
    <scope>NUCLEOTIDE SEQUENCE [LARGE SCALE GENOMIC DNA]</scope>
    <source>
        <strain evidence="2 3">YIM90600</strain>
    </source>
</reference>
<keyword evidence="1" id="KW-0472">Membrane</keyword>
<accession>A0ABR4X3C7</accession>
<evidence type="ECO:0000313" key="3">
    <source>
        <dbReference type="Proteomes" id="UP000029737"/>
    </source>
</evidence>
<name>A0ABR4X3C7_9ACTN</name>
<dbReference type="Proteomes" id="UP000029737">
    <property type="component" value="Unassembled WGS sequence"/>
</dbReference>
<sequence length="70" mass="7640">MVKRGAVLLVPLLPVVALLASVWLPFVNTTRLWFGVPSLFVWISVWVMLIPPALAVVEWGRGEGDGGEGR</sequence>
<keyword evidence="1" id="KW-1133">Transmembrane helix</keyword>
<proteinExistence type="predicted"/>
<keyword evidence="3" id="KW-1185">Reference proteome</keyword>
<feature type="transmembrane region" description="Helical" evidence="1">
    <location>
        <begin position="7"/>
        <end position="26"/>
    </location>
</feature>
<evidence type="ECO:0008006" key="4">
    <source>
        <dbReference type="Google" id="ProtNLM"/>
    </source>
</evidence>
<protein>
    <recommendedName>
        <fullName evidence="4">DUF3311 domain-containing protein</fullName>
    </recommendedName>
</protein>
<feature type="transmembrane region" description="Helical" evidence="1">
    <location>
        <begin position="32"/>
        <end position="57"/>
    </location>
</feature>
<evidence type="ECO:0000256" key="1">
    <source>
        <dbReference type="SAM" id="Phobius"/>
    </source>
</evidence>
<gene>
    <name evidence="2" type="ORF">IL38_14345</name>
</gene>